<keyword evidence="1" id="KW-0812">Transmembrane</keyword>
<dbReference type="EMBL" id="CP041186">
    <property type="protein sequence ID" value="QDG49549.1"/>
    <property type="molecule type" value="Genomic_DNA"/>
</dbReference>
<sequence>MLMRLVDGDPALENWFLPAVLTAFFYGVQSAYLKGVLPDADKQLVAWGIFFFSLPVYLGMLAVGGMPEVSTKFWLAFSVSLGVNLIAWPLFVRSIQLSDISLVMPLVAFTPVFILGVEFVVLGAVPQGLGLVGILLIVLGAYVLNVRKGMGGIFEPLTSLARNRGAVLMLIVAALWSISATVEKITVVESSPAFYLTALSVGFALVFSPVVALRVDKPLQKLRGQWVRLAGAGLLTGAMAGFQMHAIQTTPLVNYVVSIKRAGMLVSVVVGWLVFKEKNILFRLIGAALMVAGVALIRMV</sequence>
<reference evidence="3 4" key="1">
    <citation type="submission" date="2019-06" db="EMBL/GenBank/DDBJ databases">
        <title>Persicimonas caeni gen. nov., sp. nov., a predatory bacterium isolated from solar saltern.</title>
        <authorList>
            <person name="Wang S."/>
        </authorList>
    </citation>
    <scope>NUCLEOTIDE SEQUENCE [LARGE SCALE GENOMIC DNA]</scope>
    <source>
        <strain evidence="3 4">YN101</strain>
    </source>
</reference>
<evidence type="ECO:0000313" key="3">
    <source>
        <dbReference type="EMBL" id="QDG49549.1"/>
    </source>
</evidence>
<feature type="transmembrane region" description="Helical" evidence="1">
    <location>
        <begin position="15"/>
        <end position="33"/>
    </location>
</feature>
<feature type="transmembrane region" description="Helical" evidence="1">
    <location>
        <begin position="73"/>
        <end position="91"/>
    </location>
</feature>
<evidence type="ECO:0000256" key="1">
    <source>
        <dbReference type="SAM" id="Phobius"/>
    </source>
</evidence>
<protein>
    <recommendedName>
        <fullName evidence="2">EamA domain-containing protein</fullName>
    </recommendedName>
</protein>
<feature type="transmembrane region" description="Helical" evidence="1">
    <location>
        <begin position="165"/>
        <end position="182"/>
    </location>
</feature>
<dbReference type="GO" id="GO:0016020">
    <property type="term" value="C:membrane"/>
    <property type="evidence" value="ECO:0007669"/>
    <property type="project" value="InterPro"/>
</dbReference>
<accession>A0A5B8XYR9</accession>
<feature type="transmembrane region" description="Helical" evidence="1">
    <location>
        <begin position="252"/>
        <end position="275"/>
    </location>
</feature>
<accession>A0A4Y6PMU4</accession>
<feature type="transmembrane region" description="Helical" evidence="1">
    <location>
        <begin position="227"/>
        <end position="246"/>
    </location>
</feature>
<evidence type="ECO:0000313" key="4">
    <source>
        <dbReference type="Proteomes" id="UP000315995"/>
    </source>
</evidence>
<feature type="transmembrane region" description="Helical" evidence="1">
    <location>
        <begin position="194"/>
        <end position="215"/>
    </location>
</feature>
<dbReference type="InterPro" id="IPR000620">
    <property type="entry name" value="EamA_dom"/>
</dbReference>
<organism evidence="3 4">
    <name type="scientific">Persicimonas caeni</name>
    <dbReference type="NCBI Taxonomy" id="2292766"/>
    <lineage>
        <taxon>Bacteria</taxon>
        <taxon>Deltaproteobacteria</taxon>
        <taxon>Bradymonadales</taxon>
        <taxon>Bradymonadaceae</taxon>
        <taxon>Persicimonas</taxon>
    </lineage>
</organism>
<dbReference type="Pfam" id="PF00892">
    <property type="entry name" value="EamA"/>
    <property type="match status" value="2"/>
</dbReference>
<dbReference type="PANTHER" id="PTHR22911:SF137">
    <property type="entry name" value="SOLUTE CARRIER FAMILY 35 MEMBER G2-RELATED"/>
    <property type="match status" value="1"/>
</dbReference>
<dbReference type="SUPFAM" id="SSF103481">
    <property type="entry name" value="Multidrug resistance efflux transporter EmrE"/>
    <property type="match status" value="2"/>
</dbReference>
<feature type="domain" description="EamA" evidence="2">
    <location>
        <begin position="17"/>
        <end position="145"/>
    </location>
</feature>
<dbReference type="OrthoDB" id="5762785at2"/>
<dbReference type="Proteomes" id="UP000315995">
    <property type="component" value="Chromosome"/>
</dbReference>
<evidence type="ECO:0000259" key="2">
    <source>
        <dbReference type="Pfam" id="PF00892"/>
    </source>
</evidence>
<keyword evidence="4" id="KW-1185">Reference proteome</keyword>
<feature type="transmembrane region" description="Helical" evidence="1">
    <location>
        <begin position="128"/>
        <end position="144"/>
    </location>
</feature>
<feature type="domain" description="EamA" evidence="2">
    <location>
        <begin position="164"/>
        <end position="298"/>
    </location>
</feature>
<feature type="transmembrane region" description="Helical" evidence="1">
    <location>
        <begin position="45"/>
        <end position="67"/>
    </location>
</feature>
<dbReference type="AlphaFoldDB" id="A0A4Y6PMU4"/>
<keyword evidence="1" id="KW-0472">Membrane</keyword>
<gene>
    <name evidence="3" type="ORF">FIV42_01985</name>
</gene>
<name>A0A4Y6PMU4_PERCE</name>
<keyword evidence="1" id="KW-1133">Transmembrane helix</keyword>
<feature type="transmembrane region" description="Helical" evidence="1">
    <location>
        <begin position="280"/>
        <end position="299"/>
    </location>
</feature>
<dbReference type="PANTHER" id="PTHR22911">
    <property type="entry name" value="ACYL-MALONYL CONDENSING ENZYME-RELATED"/>
    <property type="match status" value="1"/>
</dbReference>
<dbReference type="InterPro" id="IPR037185">
    <property type="entry name" value="EmrE-like"/>
</dbReference>
<proteinExistence type="predicted"/>
<feature type="transmembrane region" description="Helical" evidence="1">
    <location>
        <begin position="103"/>
        <end position="122"/>
    </location>
</feature>